<evidence type="ECO:0000313" key="7">
    <source>
        <dbReference type="Proteomes" id="UP000663852"/>
    </source>
</evidence>
<evidence type="ECO:0000259" key="3">
    <source>
        <dbReference type="PROSITE" id="PS50026"/>
    </source>
</evidence>
<feature type="transmembrane region" description="Helical" evidence="2">
    <location>
        <begin position="185"/>
        <end position="211"/>
    </location>
</feature>
<dbReference type="PROSITE" id="PS50026">
    <property type="entry name" value="EGF_3"/>
    <property type="match status" value="1"/>
</dbReference>
<dbReference type="InterPro" id="IPR000742">
    <property type="entry name" value="EGF"/>
</dbReference>
<evidence type="ECO:0000313" key="5">
    <source>
        <dbReference type="EMBL" id="CAF1208785.1"/>
    </source>
</evidence>
<dbReference type="Proteomes" id="UP000663852">
    <property type="component" value="Unassembled WGS sequence"/>
</dbReference>
<evidence type="ECO:0000313" key="4">
    <source>
        <dbReference type="EMBL" id="CAF1113541.1"/>
    </source>
</evidence>
<proteinExistence type="predicted"/>
<feature type="domain" description="EGF-like" evidence="3">
    <location>
        <begin position="95"/>
        <end position="138"/>
    </location>
</feature>
<dbReference type="EMBL" id="CAJNOJ010000153">
    <property type="protein sequence ID" value="CAF1208785.1"/>
    <property type="molecule type" value="Genomic_DNA"/>
</dbReference>
<dbReference type="Proteomes" id="UP000663828">
    <property type="component" value="Unassembled WGS sequence"/>
</dbReference>
<keyword evidence="2" id="KW-1133">Transmembrane helix</keyword>
<sequence>MNDDERMIVLFIHPSIAYNAESLTSTRQLTTILTTIRTTTTEKSSHSTSIIQSSTFVTTIRSTSIRYPTSQAPVLLFIRQACPNQTYISIHCNISATPCEVVNLCQNGAIVYIGTCNQLINDTFDCTCAPNWTGIYCENVSYENTGVCRSLLSDYQCECLDEAYFARHCETSSKSILRHKVFSKVFASIATVALGTAMAFVVIMDVLEYLFKIDSMQKYTPTCCDNQIYL</sequence>
<dbReference type="EMBL" id="CAJNOR010001283">
    <property type="protein sequence ID" value="CAF1113541.1"/>
    <property type="molecule type" value="Genomic_DNA"/>
</dbReference>
<dbReference type="PROSITE" id="PS00022">
    <property type="entry name" value="EGF_1"/>
    <property type="match status" value="1"/>
</dbReference>
<protein>
    <recommendedName>
        <fullName evidence="3">EGF-like domain-containing protein</fullName>
    </recommendedName>
</protein>
<keyword evidence="1" id="KW-1015">Disulfide bond</keyword>
<reference evidence="5" key="1">
    <citation type="submission" date="2021-02" db="EMBL/GenBank/DDBJ databases">
        <authorList>
            <person name="Nowell W R."/>
        </authorList>
    </citation>
    <scope>NUCLEOTIDE SEQUENCE</scope>
</reference>
<keyword evidence="6" id="KW-1185">Reference proteome</keyword>
<dbReference type="AlphaFoldDB" id="A0A814WYG7"/>
<accession>A0A814WYG7</accession>
<dbReference type="OrthoDB" id="430340at2759"/>
<gene>
    <name evidence="5" type="ORF">EDS130_LOCUS25772</name>
    <name evidence="4" type="ORF">XAT740_LOCUS18995</name>
</gene>
<keyword evidence="1" id="KW-0245">EGF-like domain</keyword>
<evidence type="ECO:0000256" key="2">
    <source>
        <dbReference type="SAM" id="Phobius"/>
    </source>
</evidence>
<feature type="disulfide bond" evidence="1">
    <location>
        <begin position="128"/>
        <end position="137"/>
    </location>
</feature>
<evidence type="ECO:0000256" key="1">
    <source>
        <dbReference type="PROSITE-ProRule" id="PRU00076"/>
    </source>
</evidence>
<keyword evidence="2" id="KW-0812">Transmembrane</keyword>
<comment type="caution">
    <text evidence="1">Lacks conserved residue(s) required for the propagation of feature annotation.</text>
</comment>
<dbReference type="Gene3D" id="2.10.25.10">
    <property type="entry name" value="Laminin"/>
    <property type="match status" value="2"/>
</dbReference>
<evidence type="ECO:0000313" key="6">
    <source>
        <dbReference type="Proteomes" id="UP000663828"/>
    </source>
</evidence>
<comment type="caution">
    <text evidence="5">The sequence shown here is derived from an EMBL/GenBank/DDBJ whole genome shotgun (WGS) entry which is preliminary data.</text>
</comment>
<keyword evidence="2" id="KW-0472">Membrane</keyword>
<organism evidence="5 7">
    <name type="scientific">Adineta ricciae</name>
    <name type="common">Rotifer</name>
    <dbReference type="NCBI Taxonomy" id="249248"/>
    <lineage>
        <taxon>Eukaryota</taxon>
        <taxon>Metazoa</taxon>
        <taxon>Spiralia</taxon>
        <taxon>Gnathifera</taxon>
        <taxon>Rotifera</taxon>
        <taxon>Eurotatoria</taxon>
        <taxon>Bdelloidea</taxon>
        <taxon>Adinetida</taxon>
        <taxon>Adinetidae</taxon>
        <taxon>Adineta</taxon>
    </lineage>
</organism>
<dbReference type="SUPFAM" id="SSF57196">
    <property type="entry name" value="EGF/Laminin"/>
    <property type="match status" value="1"/>
</dbReference>
<name>A0A814WYG7_ADIRI</name>